<keyword evidence="9" id="KW-1185">Reference proteome</keyword>
<feature type="transmembrane region" description="Helical" evidence="6">
    <location>
        <begin position="52"/>
        <end position="75"/>
    </location>
</feature>
<dbReference type="InterPro" id="IPR036259">
    <property type="entry name" value="MFS_trans_sf"/>
</dbReference>
<dbReference type="InterPro" id="IPR020846">
    <property type="entry name" value="MFS_dom"/>
</dbReference>
<dbReference type="PANTHER" id="PTHR43124:SF3">
    <property type="entry name" value="CHLORAMPHENICOL EFFLUX PUMP RV0191"/>
    <property type="match status" value="1"/>
</dbReference>
<keyword evidence="2" id="KW-1003">Cell membrane</keyword>
<gene>
    <name evidence="8" type="ORF">ACFS5N_03660</name>
</gene>
<keyword evidence="4 6" id="KW-1133">Transmembrane helix</keyword>
<feature type="transmembrane region" description="Helical" evidence="6">
    <location>
        <begin position="174"/>
        <end position="197"/>
    </location>
</feature>
<feature type="transmembrane region" description="Helical" evidence="6">
    <location>
        <begin position="340"/>
        <end position="362"/>
    </location>
</feature>
<evidence type="ECO:0000313" key="8">
    <source>
        <dbReference type="EMBL" id="MFD2871552.1"/>
    </source>
</evidence>
<feature type="domain" description="Major facilitator superfamily (MFS) profile" evidence="7">
    <location>
        <begin position="16"/>
        <end position="396"/>
    </location>
</feature>
<keyword evidence="5 6" id="KW-0472">Membrane</keyword>
<comment type="subcellular location">
    <subcellularLocation>
        <location evidence="1">Cell membrane</location>
        <topology evidence="1">Multi-pass membrane protein</topology>
    </subcellularLocation>
</comment>
<dbReference type="SUPFAM" id="SSF103473">
    <property type="entry name" value="MFS general substrate transporter"/>
    <property type="match status" value="1"/>
</dbReference>
<comment type="caution">
    <text evidence="8">The sequence shown here is derived from an EMBL/GenBank/DDBJ whole genome shotgun (WGS) entry which is preliminary data.</text>
</comment>
<dbReference type="InterPro" id="IPR011701">
    <property type="entry name" value="MFS"/>
</dbReference>
<name>A0ABW5Y8C7_9SPHI</name>
<evidence type="ECO:0000313" key="9">
    <source>
        <dbReference type="Proteomes" id="UP001597557"/>
    </source>
</evidence>
<dbReference type="PROSITE" id="PS50850">
    <property type="entry name" value="MFS"/>
    <property type="match status" value="1"/>
</dbReference>
<feature type="transmembrane region" description="Helical" evidence="6">
    <location>
        <begin position="374"/>
        <end position="394"/>
    </location>
</feature>
<feature type="transmembrane region" description="Helical" evidence="6">
    <location>
        <begin position="309"/>
        <end position="328"/>
    </location>
</feature>
<feature type="transmembrane region" description="Helical" evidence="6">
    <location>
        <begin position="218"/>
        <end position="241"/>
    </location>
</feature>
<accession>A0ABW5Y8C7</accession>
<protein>
    <submittedName>
        <fullName evidence="8">Nitrate/nitrite transporter</fullName>
    </submittedName>
</protein>
<evidence type="ECO:0000259" key="7">
    <source>
        <dbReference type="PROSITE" id="PS50850"/>
    </source>
</evidence>
<keyword evidence="3 6" id="KW-0812">Transmembrane</keyword>
<feature type="transmembrane region" description="Helical" evidence="6">
    <location>
        <begin position="146"/>
        <end position="168"/>
    </location>
</feature>
<dbReference type="RefSeq" id="WP_377182347.1">
    <property type="nucleotide sequence ID" value="NZ_JBHUPD010000001.1"/>
</dbReference>
<feature type="transmembrane region" description="Helical" evidence="6">
    <location>
        <begin position="87"/>
        <end position="106"/>
    </location>
</feature>
<dbReference type="PANTHER" id="PTHR43124">
    <property type="entry name" value="PURINE EFFLUX PUMP PBUE"/>
    <property type="match status" value="1"/>
</dbReference>
<dbReference type="Proteomes" id="UP001597557">
    <property type="component" value="Unassembled WGS sequence"/>
</dbReference>
<organism evidence="8 9">
    <name type="scientific">Mucilaginibacter ximonensis</name>
    <dbReference type="NCBI Taxonomy" id="538021"/>
    <lineage>
        <taxon>Bacteria</taxon>
        <taxon>Pseudomonadati</taxon>
        <taxon>Bacteroidota</taxon>
        <taxon>Sphingobacteriia</taxon>
        <taxon>Sphingobacteriales</taxon>
        <taxon>Sphingobacteriaceae</taxon>
        <taxon>Mucilaginibacter</taxon>
    </lineage>
</organism>
<sequence>MSNNTLLLSNGQQKKVLVLACLVGFAFSANYTNHAPLKNWLMASFTSPAQPFTKAMFGFLTTAIFLTHAAMQIPGGFFADKFGARKVMVLALIVVTIGNFGIAFSHNYTQLLLWKFFVGLGTGTSFVAGARYVYQCIPTEKLLIYQGYYGASILLGSGFVIFVVPQIADHYKAWPPTFLLTATLAGLTCLIIFFMAPNPPDKVHPHNSLMKMIANSQLWLLGLVQMASFGLVIAISSWVTTILKENFAADNKLLISFIASLALLLGIFTRPIGGKLLAKIGVRQLIISSLLLNAVGCFIMAAFNKVFGADVLAIILLGVGCGLPYAGLFNRAAAIFPGRAGAAMGLVNMLGIVFILVAAPLVGNITDHTGNFNLAFVLMGVFSLLICFTSLKIAND</sequence>
<evidence type="ECO:0000256" key="3">
    <source>
        <dbReference type="ARBA" id="ARBA00022692"/>
    </source>
</evidence>
<feature type="transmembrane region" description="Helical" evidence="6">
    <location>
        <begin position="253"/>
        <end position="273"/>
    </location>
</feature>
<dbReference type="Pfam" id="PF07690">
    <property type="entry name" value="MFS_1"/>
    <property type="match status" value="1"/>
</dbReference>
<dbReference type="EMBL" id="JBHUPD010000001">
    <property type="protein sequence ID" value="MFD2871552.1"/>
    <property type="molecule type" value="Genomic_DNA"/>
</dbReference>
<evidence type="ECO:0000256" key="1">
    <source>
        <dbReference type="ARBA" id="ARBA00004651"/>
    </source>
</evidence>
<reference evidence="9" key="1">
    <citation type="journal article" date="2019" name="Int. J. Syst. Evol. Microbiol.">
        <title>The Global Catalogue of Microorganisms (GCM) 10K type strain sequencing project: providing services to taxonomists for standard genome sequencing and annotation.</title>
        <authorList>
            <consortium name="The Broad Institute Genomics Platform"/>
            <consortium name="The Broad Institute Genome Sequencing Center for Infectious Disease"/>
            <person name="Wu L."/>
            <person name="Ma J."/>
        </authorList>
    </citation>
    <scope>NUCLEOTIDE SEQUENCE [LARGE SCALE GENOMIC DNA]</scope>
    <source>
        <strain evidence="9">KCTC 22437</strain>
    </source>
</reference>
<dbReference type="Gene3D" id="1.20.1250.20">
    <property type="entry name" value="MFS general substrate transporter like domains"/>
    <property type="match status" value="2"/>
</dbReference>
<proteinExistence type="predicted"/>
<evidence type="ECO:0000256" key="6">
    <source>
        <dbReference type="SAM" id="Phobius"/>
    </source>
</evidence>
<evidence type="ECO:0000256" key="2">
    <source>
        <dbReference type="ARBA" id="ARBA00022475"/>
    </source>
</evidence>
<feature type="transmembrane region" description="Helical" evidence="6">
    <location>
        <begin position="285"/>
        <end position="303"/>
    </location>
</feature>
<evidence type="ECO:0000256" key="5">
    <source>
        <dbReference type="ARBA" id="ARBA00023136"/>
    </source>
</evidence>
<evidence type="ECO:0000256" key="4">
    <source>
        <dbReference type="ARBA" id="ARBA00022989"/>
    </source>
</evidence>
<dbReference type="InterPro" id="IPR050189">
    <property type="entry name" value="MFS_Efflux_Transporters"/>
</dbReference>
<feature type="transmembrane region" description="Helical" evidence="6">
    <location>
        <begin position="112"/>
        <end position="134"/>
    </location>
</feature>